<reference evidence="1" key="1">
    <citation type="submission" date="2014-11" db="EMBL/GenBank/DDBJ databases">
        <authorList>
            <person name="Amaro Gonzalez C."/>
        </authorList>
    </citation>
    <scope>NUCLEOTIDE SEQUENCE</scope>
</reference>
<sequence length="25" mass="2745">MLSINPLLCGCSLALNKHGWLLHNP</sequence>
<proteinExistence type="predicted"/>
<protein>
    <submittedName>
        <fullName evidence="1">Uncharacterized protein</fullName>
    </submittedName>
</protein>
<organism evidence="1">
    <name type="scientific">Anguilla anguilla</name>
    <name type="common">European freshwater eel</name>
    <name type="synonym">Muraena anguilla</name>
    <dbReference type="NCBI Taxonomy" id="7936"/>
    <lineage>
        <taxon>Eukaryota</taxon>
        <taxon>Metazoa</taxon>
        <taxon>Chordata</taxon>
        <taxon>Craniata</taxon>
        <taxon>Vertebrata</taxon>
        <taxon>Euteleostomi</taxon>
        <taxon>Actinopterygii</taxon>
        <taxon>Neopterygii</taxon>
        <taxon>Teleostei</taxon>
        <taxon>Anguilliformes</taxon>
        <taxon>Anguillidae</taxon>
        <taxon>Anguilla</taxon>
    </lineage>
</organism>
<dbReference type="AlphaFoldDB" id="A0A0E9RQL9"/>
<dbReference type="EMBL" id="GBXM01077465">
    <property type="protein sequence ID" value="JAH31112.1"/>
    <property type="molecule type" value="Transcribed_RNA"/>
</dbReference>
<evidence type="ECO:0000313" key="1">
    <source>
        <dbReference type="EMBL" id="JAH31112.1"/>
    </source>
</evidence>
<name>A0A0E9RQL9_ANGAN</name>
<reference evidence="1" key="2">
    <citation type="journal article" date="2015" name="Fish Shellfish Immunol.">
        <title>Early steps in the European eel (Anguilla anguilla)-Vibrio vulnificus interaction in the gills: Role of the RtxA13 toxin.</title>
        <authorList>
            <person name="Callol A."/>
            <person name="Pajuelo D."/>
            <person name="Ebbesson L."/>
            <person name="Teles M."/>
            <person name="MacKenzie S."/>
            <person name="Amaro C."/>
        </authorList>
    </citation>
    <scope>NUCLEOTIDE SEQUENCE</scope>
</reference>
<accession>A0A0E9RQL9</accession>